<reference evidence="2" key="1">
    <citation type="submission" date="2018-05" db="EMBL/GenBank/DDBJ databases">
        <title>Draft genome of Mucuna pruriens seed.</title>
        <authorList>
            <person name="Nnadi N.E."/>
            <person name="Vos R."/>
            <person name="Hasami M.H."/>
            <person name="Devisetty U.K."/>
            <person name="Aguiy J.C."/>
        </authorList>
    </citation>
    <scope>NUCLEOTIDE SEQUENCE [LARGE SCALE GENOMIC DNA]</scope>
    <source>
        <strain evidence="2">JCA_2017</strain>
    </source>
</reference>
<evidence type="ECO:0000256" key="1">
    <source>
        <dbReference type="SAM" id="Phobius"/>
    </source>
</evidence>
<gene>
    <name evidence="2" type="ORF">CR513_51379</name>
</gene>
<dbReference type="InterPro" id="IPR032675">
    <property type="entry name" value="LRR_dom_sf"/>
</dbReference>
<organism evidence="2 3">
    <name type="scientific">Mucuna pruriens</name>
    <name type="common">Velvet bean</name>
    <name type="synonym">Dolichos pruriens</name>
    <dbReference type="NCBI Taxonomy" id="157652"/>
    <lineage>
        <taxon>Eukaryota</taxon>
        <taxon>Viridiplantae</taxon>
        <taxon>Streptophyta</taxon>
        <taxon>Embryophyta</taxon>
        <taxon>Tracheophyta</taxon>
        <taxon>Spermatophyta</taxon>
        <taxon>Magnoliopsida</taxon>
        <taxon>eudicotyledons</taxon>
        <taxon>Gunneridae</taxon>
        <taxon>Pentapetalae</taxon>
        <taxon>rosids</taxon>
        <taxon>fabids</taxon>
        <taxon>Fabales</taxon>
        <taxon>Fabaceae</taxon>
        <taxon>Papilionoideae</taxon>
        <taxon>50 kb inversion clade</taxon>
        <taxon>NPAAA clade</taxon>
        <taxon>indigoferoid/millettioid clade</taxon>
        <taxon>Phaseoleae</taxon>
        <taxon>Mucuna</taxon>
    </lineage>
</organism>
<proteinExistence type="predicted"/>
<feature type="non-terminal residue" evidence="2">
    <location>
        <position position="1"/>
    </location>
</feature>
<dbReference type="PANTHER" id="PTHR48010:SF5">
    <property type="entry name" value="PROTEIN TOO MANY MOUTHS"/>
    <property type="match status" value="1"/>
</dbReference>
<evidence type="ECO:0000313" key="3">
    <source>
        <dbReference type="Proteomes" id="UP000257109"/>
    </source>
</evidence>
<dbReference type="InterPro" id="IPR050994">
    <property type="entry name" value="At_inactive_RLKs"/>
</dbReference>
<dbReference type="OrthoDB" id="2018673at2759"/>
<comment type="caution">
    <text evidence="2">The sequence shown here is derived from an EMBL/GenBank/DDBJ whole genome shotgun (WGS) entry which is preliminary data.</text>
</comment>
<keyword evidence="1" id="KW-0812">Transmembrane</keyword>
<dbReference type="Gene3D" id="3.80.10.10">
    <property type="entry name" value="Ribonuclease Inhibitor"/>
    <property type="match status" value="1"/>
</dbReference>
<dbReference type="EMBL" id="QJKJ01012085">
    <property type="protein sequence ID" value="RDX69497.1"/>
    <property type="molecule type" value="Genomic_DNA"/>
</dbReference>
<name>A0A371ETY5_MUCPR</name>
<dbReference type="AlphaFoldDB" id="A0A371ETY5"/>
<accession>A0A371ETY5</accession>
<keyword evidence="1" id="KW-0472">Membrane</keyword>
<dbReference type="FunFam" id="3.80.10.10:FF:000135">
    <property type="entry name" value="Putative LRR receptor-like serine/threonine-protein kinase"/>
    <property type="match status" value="1"/>
</dbReference>
<dbReference type="Pfam" id="PF00560">
    <property type="entry name" value="LRR_1"/>
    <property type="match status" value="2"/>
</dbReference>
<protein>
    <submittedName>
        <fullName evidence="2">Leucine-rich repeat receptor-like serine/threonine-protein kinase</fullName>
    </submittedName>
</protein>
<dbReference type="SUPFAM" id="SSF52058">
    <property type="entry name" value="L domain-like"/>
    <property type="match status" value="1"/>
</dbReference>
<keyword evidence="3" id="KW-1185">Reference proteome</keyword>
<dbReference type="GO" id="GO:0016301">
    <property type="term" value="F:kinase activity"/>
    <property type="evidence" value="ECO:0007669"/>
    <property type="project" value="UniProtKB-KW"/>
</dbReference>
<dbReference type="STRING" id="157652.A0A371ETY5"/>
<dbReference type="PANTHER" id="PTHR48010">
    <property type="entry name" value="OS05G0588300 PROTEIN"/>
    <property type="match status" value="1"/>
</dbReference>
<sequence length="247" mass="26901">MKALKESLRVPDRMGWNGDPCAPTTWDAWEGVTCRMTTDKTALVISDIDLGSQGLKGYISDQISLLSDLVSLNLSSNSLGGEIPPGLCQKSLMQVDLSNNQLTGSIPDSLASSSLKLVLLNGNVLEGRVPEQLYSVGVHGGAIDLSGNKGLCGVPSLPSCPIFWEHGRLSTRGKIAIGLSCLFVFCVVLLLAYIYIRRKRNDYDFALPHELMSLAAKRNRYQRQKSLMLLELESQHAKGLPSPFTPL</sequence>
<dbReference type="Proteomes" id="UP000257109">
    <property type="component" value="Unassembled WGS sequence"/>
</dbReference>
<feature type="transmembrane region" description="Helical" evidence="1">
    <location>
        <begin position="175"/>
        <end position="196"/>
    </location>
</feature>
<dbReference type="InterPro" id="IPR001611">
    <property type="entry name" value="Leu-rich_rpt"/>
</dbReference>
<evidence type="ECO:0000313" key="2">
    <source>
        <dbReference type="EMBL" id="RDX69497.1"/>
    </source>
</evidence>
<keyword evidence="1" id="KW-1133">Transmembrane helix</keyword>